<feature type="non-terminal residue" evidence="1">
    <location>
        <position position="1"/>
    </location>
</feature>
<comment type="caution">
    <text evidence="1">The sequence shown here is derived from an EMBL/GenBank/DDBJ whole genome shotgun (WGS) entry which is preliminary data.</text>
</comment>
<accession>A0A401PXC4</accession>
<proteinExistence type="predicted"/>
<organism evidence="1 2">
    <name type="scientific">Scyliorhinus torazame</name>
    <name type="common">Cloudy catshark</name>
    <name type="synonym">Catulus torazame</name>
    <dbReference type="NCBI Taxonomy" id="75743"/>
    <lineage>
        <taxon>Eukaryota</taxon>
        <taxon>Metazoa</taxon>
        <taxon>Chordata</taxon>
        <taxon>Craniata</taxon>
        <taxon>Vertebrata</taxon>
        <taxon>Chondrichthyes</taxon>
        <taxon>Elasmobranchii</taxon>
        <taxon>Galeomorphii</taxon>
        <taxon>Galeoidea</taxon>
        <taxon>Carcharhiniformes</taxon>
        <taxon>Scyliorhinidae</taxon>
        <taxon>Scyliorhinus</taxon>
    </lineage>
</organism>
<dbReference type="AlphaFoldDB" id="A0A401PXC4"/>
<gene>
    <name evidence="1" type="ORF">scyTo_0020607</name>
</gene>
<dbReference type="InterPro" id="IPR051489">
    <property type="entry name" value="ADAM_Metalloproteinase"/>
</dbReference>
<reference evidence="1 2" key="1">
    <citation type="journal article" date="2018" name="Nat. Ecol. Evol.">
        <title>Shark genomes provide insights into elasmobranch evolution and the origin of vertebrates.</title>
        <authorList>
            <person name="Hara Y"/>
            <person name="Yamaguchi K"/>
            <person name="Onimaru K"/>
            <person name="Kadota M"/>
            <person name="Koyanagi M"/>
            <person name="Keeley SD"/>
            <person name="Tatsumi K"/>
            <person name="Tanaka K"/>
            <person name="Motone F"/>
            <person name="Kageyama Y"/>
            <person name="Nozu R"/>
            <person name="Adachi N"/>
            <person name="Nishimura O"/>
            <person name="Nakagawa R"/>
            <person name="Tanegashima C"/>
            <person name="Kiyatake I"/>
            <person name="Matsumoto R"/>
            <person name="Murakumo K"/>
            <person name="Nishida K"/>
            <person name="Terakita A"/>
            <person name="Kuratani S"/>
            <person name="Sato K"/>
            <person name="Hyodo S Kuraku.S."/>
        </authorList>
    </citation>
    <scope>NUCLEOTIDE SEQUENCE [LARGE SCALE GENOMIC DNA]</scope>
</reference>
<dbReference type="PANTHER" id="PTHR45702:SF1">
    <property type="entry name" value="DISINTEGRIN AND METALLOPROTEINASE DOMAIN-CONTAINING PROTEIN 10 ISOFORM X1"/>
    <property type="match status" value="1"/>
</dbReference>
<dbReference type="STRING" id="75743.A0A401PXC4"/>
<dbReference type="GO" id="GO:0006509">
    <property type="term" value="P:membrane protein ectodomain proteolysis"/>
    <property type="evidence" value="ECO:0007669"/>
    <property type="project" value="TreeGrafter"/>
</dbReference>
<dbReference type="Pfam" id="PF13688">
    <property type="entry name" value="Reprolysin_5"/>
    <property type="match status" value="1"/>
</dbReference>
<dbReference type="SUPFAM" id="SSF55486">
    <property type="entry name" value="Metalloproteases ('zincins'), catalytic domain"/>
    <property type="match status" value="1"/>
</dbReference>
<dbReference type="InterPro" id="IPR024079">
    <property type="entry name" value="MetalloPept_cat_dom_sf"/>
</dbReference>
<evidence type="ECO:0000313" key="2">
    <source>
        <dbReference type="Proteomes" id="UP000288216"/>
    </source>
</evidence>
<dbReference type="Proteomes" id="UP000288216">
    <property type="component" value="Unassembled WGS sequence"/>
</dbReference>
<dbReference type="Gene3D" id="3.40.390.10">
    <property type="entry name" value="Collagenase (Catalytic Domain)"/>
    <property type="match status" value="1"/>
</dbReference>
<sequence>ESKLSRSPRSVNPLRNTCFLYLHADYLYYRRMGSKERVTAQIANYLKEVNKLYGSVNFEGIRHINFQVKDMLIESEYNEANPLHIPFISIEKLLQLYSKRNWSNYCLSYLLTDRDFSGDLGVAWRGDLGKENSSLQQLIRTVT</sequence>
<dbReference type="GO" id="GO:0004222">
    <property type="term" value="F:metalloendopeptidase activity"/>
    <property type="evidence" value="ECO:0007669"/>
    <property type="project" value="TreeGrafter"/>
</dbReference>
<keyword evidence="2" id="KW-1185">Reference proteome</keyword>
<dbReference type="EMBL" id="BFAA01016895">
    <property type="protein sequence ID" value="GCB77758.1"/>
    <property type="molecule type" value="Genomic_DNA"/>
</dbReference>
<dbReference type="GO" id="GO:0007219">
    <property type="term" value="P:Notch signaling pathway"/>
    <property type="evidence" value="ECO:0007669"/>
    <property type="project" value="TreeGrafter"/>
</dbReference>
<dbReference type="PANTHER" id="PTHR45702">
    <property type="entry name" value="ADAM10/ADAM17 METALLOPEPTIDASE FAMILY MEMBER"/>
    <property type="match status" value="1"/>
</dbReference>
<dbReference type="GO" id="GO:0005886">
    <property type="term" value="C:plasma membrane"/>
    <property type="evidence" value="ECO:0007669"/>
    <property type="project" value="TreeGrafter"/>
</dbReference>
<dbReference type="OrthoDB" id="2149267at2759"/>
<evidence type="ECO:0000313" key="1">
    <source>
        <dbReference type="EMBL" id="GCB77758.1"/>
    </source>
</evidence>
<protein>
    <submittedName>
        <fullName evidence="1">Uncharacterized protein</fullName>
    </submittedName>
</protein>
<name>A0A401PXC4_SCYTO</name>